<dbReference type="GO" id="GO:0034335">
    <property type="term" value="F:DNA negative supercoiling activity"/>
    <property type="evidence" value="ECO:0007669"/>
    <property type="project" value="UniProtKB-ARBA"/>
</dbReference>
<comment type="similarity">
    <text evidence="2 9">Belongs to the type II topoisomerase GyrA/ParC subunit family.</text>
</comment>
<dbReference type="NCBIfam" id="NF004043">
    <property type="entry name" value="PRK05560.1"/>
    <property type="match status" value="1"/>
</dbReference>
<organism evidence="12">
    <name type="scientific">Thermodesulforhabdus norvegica</name>
    <dbReference type="NCBI Taxonomy" id="39841"/>
    <lineage>
        <taxon>Bacteria</taxon>
        <taxon>Pseudomonadati</taxon>
        <taxon>Thermodesulfobacteriota</taxon>
        <taxon>Syntrophobacteria</taxon>
        <taxon>Syntrophobacterales</taxon>
        <taxon>Thermodesulforhabdaceae</taxon>
        <taxon>Thermodesulforhabdus</taxon>
    </lineage>
</organism>
<keyword evidence="5 9" id="KW-0799">Topoisomerase</keyword>
<dbReference type="FunFam" id="3.90.199.10:FF:000001">
    <property type="entry name" value="DNA gyrase subunit A"/>
    <property type="match status" value="1"/>
</dbReference>
<evidence type="ECO:0000259" key="11">
    <source>
        <dbReference type="PROSITE" id="PS52040"/>
    </source>
</evidence>
<dbReference type="HAMAP" id="MF_01897">
    <property type="entry name" value="GyrA"/>
    <property type="match status" value="1"/>
</dbReference>
<evidence type="ECO:0000256" key="4">
    <source>
        <dbReference type="ARBA" id="ARBA00022840"/>
    </source>
</evidence>
<accession>A0A7C1AL59</accession>
<dbReference type="AlphaFoldDB" id="A0A7C1AL59"/>
<dbReference type="GO" id="GO:0006261">
    <property type="term" value="P:DNA-templated DNA replication"/>
    <property type="evidence" value="ECO:0007669"/>
    <property type="project" value="UniProtKB-UniRule"/>
</dbReference>
<comment type="subunit">
    <text evidence="9">Heterotetramer, composed of two GyrA and two GyrB chains. In the heterotetramer, GyrA contains the active site tyrosine that forms a transient covalent intermediate with DNA, while GyrB binds cofactors and catalyzes ATP hydrolysis.</text>
</comment>
<dbReference type="SUPFAM" id="SSF56719">
    <property type="entry name" value="Type II DNA topoisomerase"/>
    <property type="match status" value="1"/>
</dbReference>
<dbReference type="InterPro" id="IPR013757">
    <property type="entry name" value="Topo_IIA_A_a_sf"/>
</dbReference>
<dbReference type="InterPro" id="IPR005743">
    <property type="entry name" value="GyrA"/>
</dbReference>
<feature type="short sequence motif" description="GyrA-box" evidence="9">
    <location>
        <begin position="520"/>
        <end position="526"/>
    </location>
</feature>
<dbReference type="FunFam" id="2.120.10.90:FF:000005">
    <property type="entry name" value="DNA topoisomerase 4 subunit A"/>
    <property type="match status" value="1"/>
</dbReference>
<sequence length="811" mass="91014">MLKKTVNIEDEIKLSYLDYAMSVIIGRAIPDVRDGLKPVHRRILYSMYELRNDYNKPYKKSARIVGDVIGKYHPHGDAAVYDALVRMAQDFSMRYPLVDGQGNFGSVDGDPPAAMRYTEVRMARLAHEFLQDIEKDTVPFQPNYDNSLREPTVLPTKVPNLLLNGASGIAVGMATNIPPHNMTELCRALQAFIRNPDISLDEIFHILPGPDFPTGGIIYGTDGIRSAYSTGRGAIKVRGRVQVEHIRGKRKALVITEIPFQVNKARLLERIADLVKEKRIDGISDIRDESNREGMRVVLTLRSDANPKVIENQLYKFTPLEVTFGVTLLAVVNNKPQVLTLREVFANFVNFRRQVIVKRTEYDLRKAEARAHILEGLKKALDHIDEIIELIKKAPGPGEARKQLVERFGFADVQAQAILDLKLQRLTALERDKILEEYKQILKNIESFKQILSSQALVDRIIEDELGELIEKFGDSRKTRIIPDEGDLDWEDLVPEKEVVVVLSRHGYIKRTPLDVYRSQRRGGKGRRGLTTREEDFALTVLTASTHDVLLVFTNQGRLYWLNVRDVPETSPNAQGRAIVNLLSFQEEEGVATLLPIREFSPDVYVMFATKKGIVKKVALDAFSRPISTGIRAISLNDGDELIRARLTSGEDKLFLMARNGKTILIDEKSVRPMGRSARGVKGMDVEGSSLIGMEVFNGQESILVVSEKGFGKRTPTSEFRVQGRGGKGIINLNVTDRNGPATGFCLVNSDDEVLLITNLGRLIRLHASDIKEQGRATQGVKLMDLDRDEIVVDVAVVQEVDKEYSAEAEE</sequence>
<keyword evidence="4 9" id="KW-0067">ATP-binding</keyword>
<keyword evidence="9" id="KW-0963">Cytoplasm</keyword>
<keyword evidence="6 9" id="KW-0238">DNA-binding</keyword>
<evidence type="ECO:0000256" key="1">
    <source>
        <dbReference type="ARBA" id="ARBA00000185"/>
    </source>
</evidence>
<dbReference type="PANTHER" id="PTHR43493:SF5">
    <property type="entry name" value="DNA GYRASE SUBUNIT A, CHLOROPLASTIC_MITOCHONDRIAL"/>
    <property type="match status" value="1"/>
</dbReference>
<evidence type="ECO:0000256" key="9">
    <source>
        <dbReference type="HAMAP-Rule" id="MF_01897"/>
    </source>
</evidence>
<dbReference type="GO" id="GO:0005694">
    <property type="term" value="C:chromosome"/>
    <property type="evidence" value="ECO:0007669"/>
    <property type="project" value="InterPro"/>
</dbReference>
<dbReference type="GO" id="GO:0006265">
    <property type="term" value="P:DNA topological change"/>
    <property type="evidence" value="ECO:0007669"/>
    <property type="project" value="UniProtKB-UniRule"/>
</dbReference>
<dbReference type="InterPro" id="IPR035516">
    <property type="entry name" value="Gyrase/topoIV_suA_C"/>
</dbReference>
<dbReference type="SUPFAM" id="SSF101904">
    <property type="entry name" value="GyrA/ParC C-terminal domain-like"/>
    <property type="match status" value="1"/>
</dbReference>
<dbReference type="PROSITE" id="PS52040">
    <property type="entry name" value="TOPO_IIA"/>
    <property type="match status" value="1"/>
</dbReference>
<dbReference type="Gene3D" id="3.90.199.10">
    <property type="entry name" value="Topoisomerase II, domain 5"/>
    <property type="match status" value="1"/>
</dbReference>
<evidence type="ECO:0000256" key="8">
    <source>
        <dbReference type="ARBA" id="ARBA00063644"/>
    </source>
</evidence>
<dbReference type="Gene3D" id="1.10.268.10">
    <property type="entry name" value="Topoisomerase, domain 3"/>
    <property type="match status" value="1"/>
</dbReference>
<feature type="active site" description="O-(5'-phospho-DNA)-tyrosine intermediate" evidence="9 10">
    <location>
        <position position="117"/>
    </location>
</feature>
<evidence type="ECO:0000256" key="10">
    <source>
        <dbReference type="PROSITE-ProRule" id="PRU01384"/>
    </source>
</evidence>
<evidence type="ECO:0000256" key="7">
    <source>
        <dbReference type="ARBA" id="ARBA00023235"/>
    </source>
</evidence>
<comment type="catalytic activity">
    <reaction evidence="1 9 10">
        <text>ATP-dependent breakage, passage and rejoining of double-stranded DNA.</text>
        <dbReference type="EC" id="5.6.2.2"/>
    </reaction>
</comment>
<dbReference type="Proteomes" id="UP000886355">
    <property type="component" value="Unassembled WGS sequence"/>
</dbReference>
<comment type="subunit">
    <text evidence="8">Heterotetramer composed of ParC and ParE.</text>
</comment>
<dbReference type="CDD" id="cd00187">
    <property type="entry name" value="TOP4c"/>
    <property type="match status" value="1"/>
</dbReference>
<dbReference type="EC" id="5.6.2.2" evidence="9"/>
<dbReference type="Gene3D" id="3.30.1360.40">
    <property type="match status" value="1"/>
</dbReference>
<dbReference type="SMART" id="SM00434">
    <property type="entry name" value="TOP4c"/>
    <property type="match status" value="1"/>
</dbReference>
<dbReference type="InterPro" id="IPR013760">
    <property type="entry name" value="Topo_IIA-like_dom_sf"/>
</dbReference>
<dbReference type="FunFam" id="1.10.268.10:FF:000001">
    <property type="entry name" value="DNA gyrase subunit A"/>
    <property type="match status" value="1"/>
</dbReference>
<evidence type="ECO:0000313" key="12">
    <source>
        <dbReference type="EMBL" id="HDL89567.1"/>
    </source>
</evidence>
<dbReference type="GO" id="GO:0009330">
    <property type="term" value="C:DNA topoisomerase type II (double strand cut, ATP-hydrolyzing) complex"/>
    <property type="evidence" value="ECO:0007669"/>
    <property type="project" value="TreeGrafter"/>
</dbReference>
<name>A0A7C1AL59_9BACT</name>
<dbReference type="GO" id="GO:0003677">
    <property type="term" value="F:DNA binding"/>
    <property type="evidence" value="ECO:0007669"/>
    <property type="project" value="UniProtKB-UniRule"/>
</dbReference>
<dbReference type="FunFam" id="3.30.1360.40:FF:000002">
    <property type="entry name" value="DNA gyrase subunit A"/>
    <property type="match status" value="1"/>
</dbReference>
<dbReference type="GO" id="GO:0005524">
    <property type="term" value="F:ATP binding"/>
    <property type="evidence" value="ECO:0007669"/>
    <property type="project" value="UniProtKB-UniRule"/>
</dbReference>
<evidence type="ECO:0000256" key="3">
    <source>
        <dbReference type="ARBA" id="ARBA00022741"/>
    </source>
</evidence>
<comment type="subcellular location">
    <subcellularLocation>
        <location evidence="9">Cytoplasm</location>
    </subcellularLocation>
</comment>
<dbReference type="Pfam" id="PF03989">
    <property type="entry name" value="DNA_gyraseA_C"/>
    <property type="match status" value="6"/>
</dbReference>
<gene>
    <name evidence="9 12" type="primary">gyrA</name>
    <name evidence="12" type="ORF">ENG14_01525</name>
</gene>
<reference evidence="12" key="1">
    <citation type="journal article" date="2020" name="mSystems">
        <title>Genome- and Community-Level Interaction Insights into Carbon Utilization and Element Cycling Functions of Hydrothermarchaeota in Hydrothermal Sediment.</title>
        <authorList>
            <person name="Zhou Z."/>
            <person name="Liu Y."/>
            <person name="Xu W."/>
            <person name="Pan J."/>
            <person name="Luo Z.H."/>
            <person name="Li M."/>
        </authorList>
    </citation>
    <scope>NUCLEOTIDE SEQUENCE [LARGE SCALE GENOMIC DNA]</scope>
    <source>
        <strain evidence="12">HyVt-19</strain>
    </source>
</reference>
<proteinExistence type="inferred from homology"/>
<evidence type="ECO:0000256" key="6">
    <source>
        <dbReference type="ARBA" id="ARBA00023125"/>
    </source>
</evidence>
<comment type="function">
    <text evidence="9">A type II topoisomerase that negatively supercoils closed circular double-stranded (ds) DNA in an ATP-dependent manner to modulate DNA topology and maintain chromosomes in an underwound state. Negative supercoiling favors strand separation, and DNA replication, transcription, recombination and repair, all of which involve strand separation. Also able to catalyze the interconversion of other topological isomers of dsDNA rings, including catenanes and knotted rings. Type II topoisomerases break and join 2 DNA strands simultaneously in an ATP-dependent manner.</text>
</comment>
<dbReference type="InterPro" id="IPR013758">
    <property type="entry name" value="Topo_IIA_A/C_ab"/>
</dbReference>
<evidence type="ECO:0000256" key="5">
    <source>
        <dbReference type="ARBA" id="ARBA00023029"/>
    </source>
</evidence>
<dbReference type="NCBIfam" id="TIGR01063">
    <property type="entry name" value="gyrA"/>
    <property type="match status" value="1"/>
</dbReference>
<dbReference type="InterPro" id="IPR006691">
    <property type="entry name" value="GyrA/parC_rep"/>
</dbReference>
<evidence type="ECO:0000256" key="2">
    <source>
        <dbReference type="ARBA" id="ARBA00008263"/>
    </source>
</evidence>
<dbReference type="Pfam" id="PF00521">
    <property type="entry name" value="DNA_topoisoIV"/>
    <property type="match status" value="1"/>
</dbReference>
<feature type="domain" description="Topo IIA-type catalytic" evidence="11">
    <location>
        <begin position="29"/>
        <end position="493"/>
    </location>
</feature>
<protein>
    <recommendedName>
        <fullName evidence="9">DNA gyrase subunit A</fullName>
        <ecNumber evidence="9">5.6.2.2</ecNumber>
    </recommendedName>
</protein>
<dbReference type="InterPro" id="IPR002205">
    <property type="entry name" value="Topo_IIA_dom_A"/>
</dbReference>
<dbReference type="PANTHER" id="PTHR43493">
    <property type="entry name" value="DNA GYRASE/TOPOISOMERASE SUBUNIT A"/>
    <property type="match status" value="1"/>
</dbReference>
<comment type="caution">
    <text evidence="12">The sequence shown here is derived from an EMBL/GenBank/DDBJ whole genome shotgun (WGS) entry which is preliminary data.</text>
</comment>
<dbReference type="GO" id="GO:0005737">
    <property type="term" value="C:cytoplasm"/>
    <property type="evidence" value="ECO:0007669"/>
    <property type="project" value="UniProtKB-SubCell"/>
</dbReference>
<dbReference type="EMBL" id="DQZW01000075">
    <property type="protein sequence ID" value="HDL89567.1"/>
    <property type="molecule type" value="Genomic_DNA"/>
</dbReference>
<keyword evidence="3 9" id="KW-0547">Nucleotide-binding</keyword>
<keyword evidence="7 9" id="KW-0413">Isomerase</keyword>
<dbReference type="Gene3D" id="2.120.10.90">
    <property type="entry name" value="DNA gyrase/topoisomerase IV, subunit A, C-terminal"/>
    <property type="match status" value="1"/>
</dbReference>
<dbReference type="InterPro" id="IPR050220">
    <property type="entry name" value="Type_II_DNA_Topoisomerases"/>
</dbReference>
<comment type="miscellaneous">
    <text evidence="9">Few gyrases are as efficient as E.coli at forming negative supercoils. Not all organisms have 2 type II topoisomerases; in organisms with a single type II topoisomerase this enzyme also has to decatenate newly replicated chromosomes.</text>
</comment>
<dbReference type="NCBIfam" id="NF004044">
    <property type="entry name" value="PRK05561.1"/>
    <property type="match status" value="1"/>
</dbReference>